<organism evidence="1 2">
    <name type="scientific">Pacificitalea manganoxidans</name>
    <dbReference type="NCBI Taxonomy" id="1411902"/>
    <lineage>
        <taxon>Bacteria</taxon>
        <taxon>Pseudomonadati</taxon>
        <taxon>Pseudomonadota</taxon>
        <taxon>Alphaproteobacteria</taxon>
        <taxon>Rhodobacterales</taxon>
        <taxon>Paracoccaceae</taxon>
        <taxon>Pacificitalea</taxon>
    </lineage>
</organism>
<gene>
    <name evidence="1" type="ORF">CBW24_04175</name>
</gene>
<dbReference type="CDD" id="cd12952">
    <property type="entry name" value="MMP_ACEL2062"/>
    <property type="match status" value="1"/>
</dbReference>
<keyword evidence="2" id="KW-1185">Reference proteome</keyword>
<sequence>MTASSDPARPDWADATAPDLDTFAQLAHEARDALPAPFAEAAREVLLRIEDFAPDDMLAEMEIDDVFGLTGLYDGIPLTERSVMHQLERPDTIWLFRRPILDEWAERGNVTLGALIGHVFVHELAHHFGWSDARIAEIDRWWE</sequence>
<dbReference type="Pfam" id="PF06262">
    <property type="entry name" value="Zincin_1"/>
    <property type="match status" value="1"/>
</dbReference>
<dbReference type="RefSeq" id="WP_097372771.1">
    <property type="nucleotide sequence ID" value="NZ_CP021404.1"/>
</dbReference>
<proteinExistence type="predicted"/>
<evidence type="ECO:0000313" key="1">
    <source>
        <dbReference type="EMBL" id="ATI41275.1"/>
    </source>
</evidence>
<dbReference type="KEGG" id="cmag:CBW24_04175"/>
<dbReference type="SUPFAM" id="SSF55486">
    <property type="entry name" value="Metalloproteases ('zincins'), catalytic domain"/>
    <property type="match status" value="1"/>
</dbReference>
<dbReference type="AlphaFoldDB" id="A0A291LXV2"/>
<dbReference type="Proteomes" id="UP000219050">
    <property type="component" value="Chromosome"/>
</dbReference>
<protein>
    <submittedName>
        <fullName evidence="1">Neutral zinc metallopeptidase</fullName>
    </submittedName>
</protein>
<dbReference type="InterPro" id="IPR038555">
    <property type="entry name" value="Zincin_1_sf"/>
</dbReference>
<dbReference type="Gene3D" id="3.30.2010.20">
    <property type="match status" value="1"/>
</dbReference>
<dbReference type="OrthoDB" id="9806895at2"/>
<name>A0A291LXV2_9RHOB</name>
<evidence type="ECO:0000313" key="2">
    <source>
        <dbReference type="Proteomes" id="UP000219050"/>
    </source>
</evidence>
<dbReference type="EMBL" id="CP021404">
    <property type="protein sequence ID" value="ATI41275.1"/>
    <property type="molecule type" value="Genomic_DNA"/>
</dbReference>
<reference evidence="1 2" key="1">
    <citation type="submission" date="2017-05" db="EMBL/GenBank/DDBJ databases">
        <title>Comparative genomic and metabolic analysis of manganese-oxidizing mechanisms in Celeribater manganoxidans DY25T: its adaption to the environment of polymetallic nodule.</title>
        <authorList>
            <person name="Wang X."/>
        </authorList>
    </citation>
    <scope>NUCLEOTIDE SEQUENCE [LARGE SCALE GENOMIC DNA]</scope>
    <source>
        <strain evidence="1 2">DY25</strain>
    </source>
</reference>
<dbReference type="InterPro" id="IPR010428">
    <property type="entry name" value="Zincin_1"/>
</dbReference>
<accession>A0A291LXV2</accession>